<dbReference type="GO" id="GO:0003700">
    <property type="term" value="F:DNA-binding transcription factor activity"/>
    <property type="evidence" value="ECO:0007669"/>
    <property type="project" value="InterPro"/>
</dbReference>
<evidence type="ECO:0000313" key="6">
    <source>
        <dbReference type="EMBL" id="AAP58725.1"/>
    </source>
</evidence>
<dbReference type="SUPFAM" id="SSF54060">
    <property type="entry name" value="His-Me finger endonucleases"/>
    <property type="match status" value="1"/>
</dbReference>
<organism evidence="6 7">
    <name type="scientific">Xanthomonas phage Xp10</name>
    <dbReference type="NCBI Taxonomy" id="2907956"/>
    <lineage>
        <taxon>Viruses</taxon>
        <taxon>Duplodnaviria</taxon>
        <taxon>Heunggongvirae</taxon>
        <taxon>Uroviricota</taxon>
        <taxon>Caudoviricetes</taxon>
        <taxon>Xipdecavirus</taxon>
        <taxon>Xipdecavirus Xp10</taxon>
    </lineage>
</organism>
<feature type="domain" description="AP2/ERF" evidence="5">
    <location>
        <begin position="112"/>
        <end position="167"/>
    </location>
</feature>
<dbReference type="Gene3D" id="3.90.75.20">
    <property type="match status" value="1"/>
</dbReference>
<name>Q7Y5F9_9CAUD</name>
<dbReference type="InterPro" id="IPR016177">
    <property type="entry name" value="DNA-bd_dom_sf"/>
</dbReference>
<evidence type="ECO:0000256" key="3">
    <source>
        <dbReference type="ARBA" id="ARBA00023163"/>
    </source>
</evidence>
<dbReference type="RefSeq" id="NP_859005.1">
    <property type="nucleotide sequence ID" value="NC_004902.1"/>
</dbReference>
<dbReference type="InterPro" id="IPR036955">
    <property type="entry name" value="AP2/ERF_dom_sf"/>
</dbReference>
<evidence type="ECO:0000256" key="1">
    <source>
        <dbReference type="ARBA" id="ARBA00023015"/>
    </source>
</evidence>
<dbReference type="Gene3D" id="3.30.730.10">
    <property type="entry name" value="AP2/ERF domain"/>
    <property type="match status" value="1"/>
</dbReference>
<keyword evidence="1" id="KW-0805">Transcription regulation</keyword>
<keyword evidence="3" id="KW-0804">Transcription</keyword>
<sequence>MKKELTFDQVDQLLSYDADTGLLIWKVSRKGTKGIGSVAGCVNGDGYLQVKVHGKLYQAHRLAWFLSKGTWPSQQLDHINGIKTDNRIVNLRECTDAENKQNRGKSSNNTSGVPGVGWHKQRKKWRAQIKVNGKNIHLGWFDTIEEAAAARAAAKEKYHQFNPVDRE</sequence>
<keyword evidence="2" id="KW-0238">DNA-binding</keyword>
<evidence type="ECO:0000256" key="2">
    <source>
        <dbReference type="ARBA" id="ARBA00023125"/>
    </source>
</evidence>
<dbReference type="GeneID" id="2648369"/>
<evidence type="ECO:0000256" key="4">
    <source>
        <dbReference type="SAM" id="MobiDB-lite"/>
    </source>
</evidence>
<proteinExistence type="predicted"/>
<dbReference type="PROSITE" id="PS51032">
    <property type="entry name" value="AP2_ERF"/>
    <property type="match status" value="1"/>
</dbReference>
<reference evidence="6 7" key="1">
    <citation type="journal article" date="2003" name="J. Mol. Biol.">
        <title>Genome of Xanthomonas oryzae bacteriophage Xp10: an odd T-odd phage.</title>
        <authorList>
            <person name="Yuzenkova J."/>
            <person name="Nechaev S."/>
            <person name="Berlin J."/>
            <person name="Rogulja D."/>
            <person name="Kuznedelov K."/>
            <person name="Inman R."/>
            <person name="Mushegian A."/>
            <person name="Severinov K."/>
        </authorList>
    </citation>
    <scope>NUCLEOTIDE SEQUENCE</scope>
</reference>
<feature type="region of interest" description="Disordered" evidence="4">
    <location>
        <begin position="97"/>
        <end position="120"/>
    </location>
</feature>
<dbReference type="InterPro" id="IPR001471">
    <property type="entry name" value="AP2/ERF_dom"/>
</dbReference>
<dbReference type="GO" id="GO:0003677">
    <property type="term" value="F:DNA binding"/>
    <property type="evidence" value="ECO:0007669"/>
    <property type="project" value="UniProtKB-KW"/>
</dbReference>
<accession>Q7Y5F9</accession>
<dbReference type="KEGG" id="vg:2648369"/>
<dbReference type="EMBL" id="AY299121">
    <property type="protein sequence ID" value="AAP58725.1"/>
    <property type="molecule type" value="Genomic_DNA"/>
</dbReference>
<dbReference type="InterPro" id="IPR044925">
    <property type="entry name" value="His-Me_finger_sf"/>
</dbReference>
<protein>
    <submittedName>
        <fullName evidence="6">57R</fullName>
    </submittedName>
</protein>
<evidence type="ECO:0000259" key="5">
    <source>
        <dbReference type="PROSITE" id="PS51032"/>
    </source>
</evidence>
<dbReference type="InterPro" id="IPR003615">
    <property type="entry name" value="HNH_nuc"/>
</dbReference>
<keyword evidence="7" id="KW-1185">Reference proteome</keyword>
<dbReference type="Pfam" id="PF13392">
    <property type="entry name" value="HNH_3"/>
    <property type="match status" value="1"/>
</dbReference>
<evidence type="ECO:0000313" key="7">
    <source>
        <dbReference type="Proteomes" id="UP000001774"/>
    </source>
</evidence>
<dbReference type="Proteomes" id="UP000001774">
    <property type="component" value="Segment"/>
</dbReference>
<dbReference type="SUPFAM" id="SSF54171">
    <property type="entry name" value="DNA-binding domain"/>
    <property type="match status" value="1"/>
</dbReference>